<name>A0A9N9WW93_9DIPT</name>
<sequence length="504" mass="58728">MWTVLILILSAAYLFYKWYTQKYDYFETRGIPYIKAKFPLGNLPNAILFMRNFLYDFDDIYQQFRGKESLVGYFETRSPQFLILSPDIAKKILTTHFASFHDNEFSNLFTVEMEPVMARNPFILKGQEWKEKRAEITPAFTSSRLRACFPLIEEVLIKFTKYIRDEFEKDNNKIFDVRNICHRFTVDAVSSCIFNADAQSFASEKPEIAEMGRKLVEFHGIIQFIQFMLISMFPNIRKYFKMPMVDKVAENFFINLMQQAVELRETNPIPREDFMSFLIELKKKKSISEIEMAAHGVTFFTDGTETSSLAIAHILYELADNKKAQGKLRKEINDKIIDENGKIIFDKMLDSEYLNQVFYESLRLHEPIGIYNRQCNEETVLDCGNGKRYKVEKGMSVNIPIHSIHRDPDYYLNPNEFIPERFDPENGGPKAFEDRGVLLPFGDGPRICLGRRFAVIQVKAAVVEIIRNFEMSVNEKTQRPLIIDTSTFLNAKKGGLWLNIQPIV</sequence>
<dbReference type="CDD" id="cd11056">
    <property type="entry name" value="CYP6-like"/>
    <property type="match status" value="1"/>
</dbReference>
<dbReference type="EMBL" id="OU895879">
    <property type="protein sequence ID" value="CAG9806372.1"/>
    <property type="molecule type" value="Genomic_DNA"/>
</dbReference>
<proteinExistence type="inferred from homology"/>
<dbReference type="PRINTS" id="PR00465">
    <property type="entry name" value="EP450IV"/>
</dbReference>
<comment type="subcellular location">
    <subcellularLocation>
        <location evidence="4">Endoplasmic reticulum membrane</location>
        <topology evidence="4">Peripheral membrane protein</topology>
    </subcellularLocation>
    <subcellularLocation>
        <location evidence="3">Microsome membrane</location>
        <topology evidence="3">Peripheral membrane protein</topology>
    </subcellularLocation>
</comment>
<evidence type="ECO:0000256" key="10">
    <source>
        <dbReference type="ARBA" id="ARBA00023002"/>
    </source>
</evidence>
<comment type="function">
    <text evidence="2">May be involved in the metabolism of insect hormones and in the breakdown of synthetic insecticides.</text>
</comment>
<keyword evidence="11 14" id="KW-0408">Iron</keyword>
<dbReference type="GO" id="GO:0005789">
    <property type="term" value="C:endoplasmic reticulum membrane"/>
    <property type="evidence" value="ECO:0007669"/>
    <property type="project" value="UniProtKB-SubCell"/>
</dbReference>
<evidence type="ECO:0000256" key="8">
    <source>
        <dbReference type="ARBA" id="ARBA00022824"/>
    </source>
</evidence>
<dbReference type="InterPro" id="IPR017972">
    <property type="entry name" value="Cyt_P450_CS"/>
</dbReference>
<keyword evidence="8" id="KW-0256">Endoplasmic reticulum</keyword>
<evidence type="ECO:0000256" key="14">
    <source>
        <dbReference type="PIRSR" id="PIRSR602403-1"/>
    </source>
</evidence>
<reference evidence="16" key="1">
    <citation type="submission" date="2022-01" db="EMBL/GenBank/DDBJ databases">
        <authorList>
            <person name="King R."/>
        </authorList>
    </citation>
    <scope>NUCLEOTIDE SEQUENCE</scope>
</reference>
<evidence type="ECO:0000256" key="13">
    <source>
        <dbReference type="ARBA" id="ARBA00023136"/>
    </source>
</evidence>
<dbReference type="InterPro" id="IPR050476">
    <property type="entry name" value="Insect_CytP450_Detox"/>
</dbReference>
<feature type="binding site" description="axial binding residue" evidence="14">
    <location>
        <position position="448"/>
    </location>
    <ligand>
        <name>heme</name>
        <dbReference type="ChEBI" id="CHEBI:30413"/>
    </ligand>
    <ligandPart>
        <name>Fe</name>
        <dbReference type="ChEBI" id="CHEBI:18248"/>
    </ligandPart>
</feature>
<dbReference type="InterPro" id="IPR036396">
    <property type="entry name" value="Cyt_P450_sf"/>
</dbReference>
<reference evidence="16" key="2">
    <citation type="submission" date="2022-10" db="EMBL/GenBank/DDBJ databases">
        <authorList>
            <consortium name="ENA_rothamsted_submissions"/>
            <consortium name="culmorum"/>
            <person name="King R."/>
        </authorList>
    </citation>
    <scope>NUCLEOTIDE SEQUENCE</scope>
</reference>
<dbReference type="OrthoDB" id="2789670at2759"/>
<dbReference type="AlphaFoldDB" id="A0A9N9WW93"/>
<dbReference type="GO" id="GO:0020037">
    <property type="term" value="F:heme binding"/>
    <property type="evidence" value="ECO:0007669"/>
    <property type="project" value="InterPro"/>
</dbReference>
<evidence type="ECO:0000256" key="1">
    <source>
        <dbReference type="ARBA" id="ARBA00001971"/>
    </source>
</evidence>
<evidence type="ECO:0000256" key="15">
    <source>
        <dbReference type="RuleBase" id="RU000461"/>
    </source>
</evidence>
<evidence type="ECO:0000313" key="16">
    <source>
        <dbReference type="EMBL" id="CAG9806372.1"/>
    </source>
</evidence>
<evidence type="ECO:0000313" key="17">
    <source>
        <dbReference type="Proteomes" id="UP001153620"/>
    </source>
</evidence>
<keyword evidence="9" id="KW-0492">Microsome</keyword>
<evidence type="ECO:0000256" key="11">
    <source>
        <dbReference type="ARBA" id="ARBA00023004"/>
    </source>
</evidence>
<protein>
    <recommendedName>
        <fullName evidence="18">Cytochrome P450</fullName>
    </recommendedName>
</protein>
<keyword evidence="6 14" id="KW-0349">Heme</keyword>
<dbReference type="PANTHER" id="PTHR24292">
    <property type="entry name" value="CYTOCHROME P450"/>
    <property type="match status" value="1"/>
</dbReference>
<gene>
    <name evidence="16" type="ORF">CHIRRI_LOCUS9232</name>
</gene>
<dbReference type="Pfam" id="PF00067">
    <property type="entry name" value="p450"/>
    <property type="match status" value="1"/>
</dbReference>
<keyword evidence="17" id="KW-1185">Reference proteome</keyword>
<dbReference type="FunFam" id="1.10.630.10:FF:000182">
    <property type="entry name" value="Cytochrome P450 3A4"/>
    <property type="match status" value="1"/>
</dbReference>
<evidence type="ECO:0000256" key="4">
    <source>
        <dbReference type="ARBA" id="ARBA00004406"/>
    </source>
</evidence>
<dbReference type="SUPFAM" id="SSF48264">
    <property type="entry name" value="Cytochrome P450"/>
    <property type="match status" value="1"/>
</dbReference>
<evidence type="ECO:0000256" key="6">
    <source>
        <dbReference type="ARBA" id="ARBA00022617"/>
    </source>
</evidence>
<organism evidence="16 17">
    <name type="scientific">Chironomus riparius</name>
    <dbReference type="NCBI Taxonomy" id="315576"/>
    <lineage>
        <taxon>Eukaryota</taxon>
        <taxon>Metazoa</taxon>
        <taxon>Ecdysozoa</taxon>
        <taxon>Arthropoda</taxon>
        <taxon>Hexapoda</taxon>
        <taxon>Insecta</taxon>
        <taxon>Pterygota</taxon>
        <taxon>Neoptera</taxon>
        <taxon>Endopterygota</taxon>
        <taxon>Diptera</taxon>
        <taxon>Nematocera</taxon>
        <taxon>Chironomoidea</taxon>
        <taxon>Chironomidae</taxon>
        <taxon>Chironominae</taxon>
        <taxon>Chironomus</taxon>
    </lineage>
</organism>
<evidence type="ECO:0000256" key="2">
    <source>
        <dbReference type="ARBA" id="ARBA00003690"/>
    </source>
</evidence>
<comment type="similarity">
    <text evidence="5 15">Belongs to the cytochrome P450 family.</text>
</comment>
<keyword evidence="7 14" id="KW-0479">Metal-binding</keyword>
<evidence type="ECO:0008006" key="18">
    <source>
        <dbReference type="Google" id="ProtNLM"/>
    </source>
</evidence>
<dbReference type="PRINTS" id="PR00385">
    <property type="entry name" value="P450"/>
</dbReference>
<comment type="cofactor">
    <cofactor evidence="1 14">
        <name>heme</name>
        <dbReference type="ChEBI" id="CHEBI:30413"/>
    </cofactor>
</comment>
<keyword evidence="12 15" id="KW-0503">Monooxygenase</keyword>
<dbReference type="InterPro" id="IPR001128">
    <property type="entry name" value="Cyt_P450"/>
</dbReference>
<evidence type="ECO:0000256" key="5">
    <source>
        <dbReference type="ARBA" id="ARBA00010617"/>
    </source>
</evidence>
<dbReference type="GO" id="GO:0005506">
    <property type="term" value="F:iron ion binding"/>
    <property type="evidence" value="ECO:0007669"/>
    <property type="project" value="InterPro"/>
</dbReference>
<dbReference type="PROSITE" id="PS00086">
    <property type="entry name" value="CYTOCHROME_P450"/>
    <property type="match status" value="1"/>
</dbReference>
<dbReference type="PANTHER" id="PTHR24292:SF84">
    <property type="entry name" value="CYTOCHROME P450 28A5-RELATED"/>
    <property type="match status" value="1"/>
</dbReference>
<evidence type="ECO:0000256" key="9">
    <source>
        <dbReference type="ARBA" id="ARBA00022848"/>
    </source>
</evidence>
<evidence type="ECO:0000256" key="3">
    <source>
        <dbReference type="ARBA" id="ARBA00004174"/>
    </source>
</evidence>
<keyword evidence="10 15" id="KW-0560">Oxidoreductase</keyword>
<dbReference type="GO" id="GO:0016705">
    <property type="term" value="F:oxidoreductase activity, acting on paired donors, with incorporation or reduction of molecular oxygen"/>
    <property type="evidence" value="ECO:0007669"/>
    <property type="project" value="InterPro"/>
</dbReference>
<dbReference type="InterPro" id="IPR002403">
    <property type="entry name" value="Cyt_P450_E_grp-IV"/>
</dbReference>
<dbReference type="GO" id="GO:0004497">
    <property type="term" value="F:monooxygenase activity"/>
    <property type="evidence" value="ECO:0007669"/>
    <property type="project" value="UniProtKB-KW"/>
</dbReference>
<evidence type="ECO:0000256" key="12">
    <source>
        <dbReference type="ARBA" id="ARBA00023033"/>
    </source>
</evidence>
<evidence type="ECO:0000256" key="7">
    <source>
        <dbReference type="ARBA" id="ARBA00022723"/>
    </source>
</evidence>
<keyword evidence="13" id="KW-0472">Membrane</keyword>
<dbReference type="Gene3D" id="1.10.630.10">
    <property type="entry name" value="Cytochrome P450"/>
    <property type="match status" value="1"/>
</dbReference>
<dbReference type="Proteomes" id="UP001153620">
    <property type="component" value="Chromosome 3"/>
</dbReference>
<accession>A0A9N9WW93</accession>